<gene>
    <name evidence="4" type="ORF">B0W44_12520</name>
</gene>
<evidence type="ECO:0000256" key="2">
    <source>
        <dbReference type="ARBA" id="ARBA00022448"/>
    </source>
</evidence>
<keyword evidence="5" id="KW-1185">Reference proteome</keyword>
<dbReference type="AlphaFoldDB" id="A0A1U9K8V9"/>
<organism evidence="4 5">
    <name type="scientific">Novibacillus thermophilus</name>
    <dbReference type="NCBI Taxonomy" id="1471761"/>
    <lineage>
        <taxon>Bacteria</taxon>
        <taxon>Bacillati</taxon>
        <taxon>Bacillota</taxon>
        <taxon>Bacilli</taxon>
        <taxon>Bacillales</taxon>
        <taxon>Thermoactinomycetaceae</taxon>
        <taxon>Novibacillus</taxon>
    </lineage>
</organism>
<dbReference type="Proteomes" id="UP000188603">
    <property type="component" value="Chromosome"/>
</dbReference>
<dbReference type="GO" id="GO:0055052">
    <property type="term" value="C:ATP-binding cassette (ABC) transporter complex, substrate-binding subunit-containing"/>
    <property type="evidence" value="ECO:0007669"/>
    <property type="project" value="TreeGrafter"/>
</dbReference>
<dbReference type="OrthoDB" id="9795467at2"/>
<dbReference type="GO" id="GO:0015768">
    <property type="term" value="P:maltose transport"/>
    <property type="evidence" value="ECO:0007669"/>
    <property type="project" value="TreeGrafter"/>
</dbReference>
<evidence type="ECO:0000256" key="3">
    <source>
        <dbReference type="ARBA" id="ARBA00022729"/>
    </source>
</evidence>
<reference evidence="4 5" key="1">
    <citation type="journal article" date="2015" name="Int. J. Syst. Evol. Microbiol.">
        <title>Novibacillus thermophilus gen. nov., sp. nov., a Gram-staining-negative and moderately thermophilic member of the family Thermoactinomycetaceae.</title>
        <authorList>
            <person name="Yang G."/>
            <person name="Chen J."/>
            <person name="Zhou S."/>
        </authorList>
    </citation>
    <scope>NUCLEOTIDE SEQUENCE [LARGE SCALE GENOMIC DNA]</scope>
    <source>
        <strain evidence="4 5">SG-1</strain>
    </source>
</reference>
<sequence>MKRSKRIDTILLAVTVVWTTVLAGCASGESEVTSGGNGTTVTFWHGSTDVEQEALEEIVKAFNEQQSDVTVEAVYIAQQGEGQNEKLLAAIAGGNPPDVAYFDRFEVGSWAAQGSLTDLTEYADQDNIEDNDYYEYAINEAKYEGKLYGLPMDTDARLLFYNKDHFKEAGLDPENPPKKIAELEEVAEKLTIKKGNRFERIGFIPWYGQGWMYTWGWVFGGEFYDEDTGQVTADDPKIVESLQWMTDYAQEYGIENLTAFTDSAGSGAESPFLTGQISMVVTVPSMVGSIKKYKPDLNYGVAPIPTPTGDHFTTWAGGWSFVIPKGAQNEEAAWEFMKFAAGPAGQKIYSEKTGNLASIKAINDELHTDDPIMKAFVDILPQARHRPVISEGSLLWNELVQARDLAIREKDTPENLLKAVSDKVNKALNQ</sequence>
<dbReference type="EMBL" id="CP019699">
    <property type="protein sequence ID" value="AQS56460.1"/>
    <property type="molecule type" value="Genomic_DNA"/>
</dbReference>
<dbReference type="PANTHER" id="PTHR30061">
    <property type="entry name" value="MALTOSE-BINDING PERIPLASMIC PROTEIN"/>
    <property type="match status" value="1"/>
</dbReference>
<evidence type="ECO:0000256" key="1">
    <source>
        <dbReference type="ARBA" id="ARBA00008520"/>
    </source>
</evidence>
<dbReference type="CDD" id="cd14748">
    <property type="entry name" value="PBP2_UgpB"/>
    <property type="match status" value="1"/>
</dbReference>
<accession>A0A1U9K8V9</accession>
<dbReference type="Gene3D" id="3.40.190.10">
    <property type="entry name" value="Periplasmic binding protein-like II"/>
    <property type="match status" value="2"/>
</dbReference>
<evidence type="ECO:0000313" key="4">
    <source>
        <dbReference type="EMBL" id="AQS56460.1"/>
    </source>
</evidence>
<dbReference type="Pfam" id="PF01547">
    <property type="entry name" value="SBP_bac_1"/>
    <property type="match status" value="1"/>
</dbReference>
<dbReference type="PANTHER" id="PTHR30061:SF50">
    <property type="entry name" value="MALTOSE_MALTODEXTRIN-BINDING PERIPLASMIC PROTEIN"/>
    <property type="match status" value="1"/>
</dbReference>
<evidence type="ECO:0000313" key="5">
    <source>
        <dbReference type="Proteomes" id="UP000188603"/>
    </source>
</evidence>
<keyword evidence="2" id="KW-0813">Transport</keyword>
<dbReference type="PROSITE" id="PS51257">
    <property type="entry name" value="PROKAR_LIPOPROTEIN"/>
    <property type="match status" value="1"/>
</dbReference>
<dbReference type="STRING" id="1471761.B0W44_12520"/>
<dbReference type="KEGG" id="ntr:B0W44_12520"/>
<dbReference type="RefSeq" id="WP_149027008.1">
    <property type="nucleotide sequence ID" value="NZ_CP019699.1"/>
</dbReference>
<name>A0A1U9K8V9_9BACL</name>
<protein>
    <submittedName>
        <fullName evidence="4">ABC transporter substrate-binding protein</fullName>
    </submittedName>
</protein>
<dbReference type="InterPro" id="IPR006059">
    <property type="entry name" value="SBP"/>
</dbReference>
<keyword evidence="3" id="KW-0732">Signal</keyword>
<dbReference type="GO" id="GO:1901982">
    <property type="term" value="F:maltose binding"/>
    <property type="evidence" value="ECO:0007669"/>
    <property type="project" value="TreeGrafter"/>
</dbReference>
<comment type="similarity">
    <text evidence="1">Belongs to the bacterial solute-binding protein 1 family.</text>
</comment>
<dbReference type="SUPFAM" id="SSF53850">
    <property type="entry name" value="Periplasmic binding protein-like II"/>
    <property type="match status" value="1"/>
</dbReference>
<proteinExistence type="inferred from homology"/>
<dbReference type="GO" id="GO:0042956">
    <property type="term" value="P:maltodextrin transmembrane transport"/>
    <property type="evidence" value="ECO:0007669"/>
    <property type="project" value="TreeGrafter"/>
</dbReference>